<keyword evidence="2 8" id="KW-0378">Hydrolase</keyword>
<dbReference type="InterPro" id="IPR014395">
    <property type="entry name" value="Pen/GL7ACA/AHL_acylase"/>
</dbReference>
<keyword evidence="7" id="KW-0812">Transmembrane</keyword>
<feature type="binding site" evidence="6">
    <location>
        <position position="329"/>
    </location>
    <ligand>
        <name>Ca(2+)</name>
        <dbReference type="ChEBI" id="CHEBI:29108"/>
    </ligand>
</feature>
<keyword evidence="7" id="KW-1133">Transmembrane helix</keyword>
<keyword evidence="3" id="KW-0865">Zymogen</keyword>
<dbReference type="GO" id="GO:0016811">
    <property type="term" value="F:hydrolase activity, acting on carbon-nitrogen (but not peptide) bonds, in linear amides"/>
    <property type="evidence" value="ECO:0007669"/>
    <property type="project" value="InterPro"/>
</dbReference>
<dbReference type="GO" id="GO:0046872">
    <property type="term" value="F:metal ion binding"/>
    <property type="evidence" value="ECO:0007669"/>
    <property type="project" value="UniProtKB-KW"/>
</dbReference>
<dbReference type="Gene3D" id="3.60.20.10">
    <property type="entry name" value="Glutamine Phosphoribosylpyrophosphate, subunit 1, domain 1"/>
    <property type="match status" value="1"/>
</dbReference>
<dbReference type="Proteomes" id="UP000031327">
    <property type="component" value="Unassembled WGS sequence"/>
</dbReference>
<dbReference type="PIRSF" id="PIRSF001227">
    <property type="entry name" value="Pen_acylase"/>
    <property type="match status" value="1"/>
</dbReference>
<organism evidence="8 9">
    <name type="scientific">Pseudoalteromonas luteoviolacea</name>
    <dbReference type="NCBI Taxonomy" id="43657"/>
    <lineage>
        <taxon>Bacteria</taxon>
        <taxon>Pseudomonadati</taxon>
        <taxon>Pseudomonadota</taxon>
        <taxon>Gammaproteobacteria</taxon>
        <taxon>Alteromonadales</taxon>
        <taxon>Pseudoalteromonadaceae</taxon>
        <taxon>Pseudoalteromonas</taxon>
    </lineage>
</organism>
<evidence type="ECO:0000256" key="4">
    <source>
        <dbReference type="ARBA" id="ARBA00038735"/>
    </source>
</evidence>
<dbReference type="Gene3D" id="1.10.1400.10">
    <property type="match status" value="1"/>
</dbReference>
<dbReference type="Gene3D" id="1.10.439.10">
    <property type="entry name" value="Penicillin Amidohydrolase, domain 1"/>
    <property type="match status" value="1"/>
</dbReference>
<dbReference type="PANTHER" id="PTHR34218">
    <property type="entry name" value="PEPTIDASE S45 PENICILLIN AMIDASE"/>
    <property type="match status" value="1"/>
</dbReference>
<dbReference type="Gene3D" id="2.30.120.10">
    <property type="match status" value="1"/>
</dbReference>
<evidence type="ECO:0000313" key="8">
    <source>
        <dbReference type="EMBL" id="KID55586.1"/>
    </source>
</evidence>
<name>A0A0C1Q4X2_9GAMM</name>
<evidence type="ECO:0000256" key="5">
    <source>
        <dbReference type="PIRSR" id="PIRSR001227-1"/>
    </source>
</evidence>
<keyword evidence="7" id="KW-0472">Membrane</keyword>
<sequence>MFKWFKLGISVVVIGVLIVTATVYGVLSLSLPALDGHALSDRITAPSRLSRDSMGQAIIHAKNRQDAAYTMGYAHGQDRFFQMDILRRNAAGELSELFGSAALKLDEAHRFHQFRQRSEQIVAAMDDTDRNLLSVYTQGVNDGRLQAGMSSFEYLLLGVDAQPWQPADSLLVIFSMYLDLQSVTYKRDKTLIHIAEHFGQSMVDFMLQPSSYQAALDDSQLPATSILVPALKAPNSVAKHISHIEDTPLYGSNNWAVTGQLTATGAAMVSDDMHLGLNVPSIWYRAQLNYQTTDNQPVTVTGVSLPGVPAIVVGSNDHIAWGFTNGYLDTADWVELTAQDTVKTVTEEILLPDGQSHAFELMMSEFGPVQQFNGKRYALQWVAHQPYAVNLNLLKLETAKTVAQVLDVANHVGIPVQNLMVVDEQGNAAWQPIGAVPARVFPSDLAVPSNRAEPALWQKNELVRPQVINPNNGKLWTANSRVMSAIAHRRFGDGGYALGARAVQIRDRLLAQNQFSESDFNQLQLDNEARFLLPWHALLVDTLTNSAKPKDEYQQALEYLANWRACACSDSVGYTLVKYFRMRVIDTVFSPIENHLKAKEETLSHLKRYFEPALWQLIETKPHNWLAGHQDWQAVLERSFSEAQHTLQSRFGANMANWRWGNVNQLQVQHPFSQQMPFLSHFLDMPSVPGFGDSFMPAVQRRSFGASQRFIAQPGYLNKAVMTVAGGQSGHPLSPYYRSGFAAYAEGELTPLLPGETHHVIEFSNK</sequence>
<reference evidence="8 9" key="1">
    <citation type="submission" date="2014-12" db="EMBL/GenBank/DDBJ databases">
        <title>Draft Genome Sequence of Pseudoalteromonas luteoviolacea HI1.</title>
        <authorList>
            <person name="Asahina A.Y."/>
            <person name="Hadfield M.G."/>
        </authorList>
    </citation>
    <scope>NUCLEOTIDE SEQUENCE [LARGE SCALE GENOMIC DNA]</scope>
    <source>
        <strain evidence="8 9">HI1</strain>
    </source>
</reference>
<dbReference type="Pfam" id="PF01804">
    <property type="entry name" value="Penicil_amidase"/>
    <property type="match status" value="1"/>
</dbReference>
<comment type="subunit">
    <text evidence="4">Heterodimer of an alpha subunit and a beta subunit processed from the same precursor.</text>
</comment>
<feature type="active site" description="Nucleophile" evidence="5">
    <location>
        <position position="252"/>
    </location>
</feature>
<evidence type="ECO:0000256" key="6">
    <source>
        <dbReference type="PIRSR" id="PIRSR001227-2"/>
    </source>
</evidence>
<evidence type="ECO:0000256" key="7">
    <source>
        <dbReference type="SAM" id="Phobius"/>
    </source>
</evidence>
<comment type="caution">
    <text evidence="8">The sequence shown here is derived from an EMBL/GenBank/DDBJ whole genome shotgun (WGS) entry which is preliminary data.</text>
</comment>
<proteinExistence type="inferred from homology"/>
<evidence type="ECO:0000256" key="2">
    <source>
        <dbReference type="ARBA" id="ARBA00022801"/>
    </source>
</evidence>
<dbReference type="SUPFAM" id="SSF56235">
    <property type="entry name" value="N-terminal nucleophile aminohydrolases (Ntn hydrolases)"/>
    <property type="match status" value="1"/>
</dbReference>
<comment type="cofactor">
    <cofactor evidence="6">
        <name>Ca(2+)</name>
        <dbReference type="ChEBI" id="CHEBI:29108"/>
    </cofactor>
    <text evidence="6">Binds 1 Ca(2+) ion per dimer.</text>
</comment>
<keyword evidence="6" id="KW-0479">Metal-binding</keyword>
<dbReference type="CDD" id="cd03747">
    <property type="entry name" value="Ntn_PGA_like"/>
    <property type="match status" value="1"/>
</dbReference>
<dbReference type="OrthoDB" id="9760084at2"/>
<dbReference type="InterPro" id="IPR043147">
    <property type="entry name" value="Penicillin_amidase_A-knob"/>
</dbReference>
<feature type="binding site" evidence="6">
    <location>
        <position position="332"/>
    </location>
    <ligand>
        <name>Ca(2+)</name>
        <dbReference type="ChEBI" id="CHEBI:29108"/>
    </ligand>
</feature>
<comment type="similarity">
    <text evidence="1">Belongs to the peptidase S45 family.</text>
</comment>
<dbReference type="AlphaFoldDB" id="A0A0C1Q4X2"/>
<dbReference type="InterPro" id="IPR002692">
    <property type="entry name" value="S45"/>
</dbReference>
<dbReference type="RefSeq" id="WP_039611240.1">
    <property type="nucleotide sequence ID" value="NZ_JWIC01000008.1"/>
</dbReference>
<protein>
    <submittedName>
        <fullName evidence="8">Hydrolase</fullName>
    </submittedName>
</protein>
<gene>
    <name evidence="8" type="ORF">JF50_20575</name>
</gene>
<feature type="transmembrane region" description="Helical" evidence="7">
    <location>
        <begin position="7"/>
        <end position="27"/>
    </location>
</feature>
<dbReference type="InterPro" id="IPR029055">
    <property type="entry name" value="Ntn_hydrolases_N"/>
</dbReference>
<evidence type="ECO:0000256" key="3">
    <source>
        <dbReference type="ARBA" id="ARBA00023145"/>
    </source>
</evidence>
<keyword evidence="6" id="KW-0106">Calcium</keyword>
<dbReference type="PANTHER" id="PTHR34218:SF4">
    <property type="entry name" value="ACYL-HOMOSERINE LACTONE ACYLASE QUIP"/>
    <property type="match status" value="1"/>
</dbReference>
<evidence type="ECO:0000313" key="9">
    <source>
        <dbReference type="Proteomes" id="UP000031327"/>
    </source>
</evidence>
<dbReference type="InterPro" id="IPR023343">
    <property type="entry name" value="Penicillin_amidase_dom1"/>
</dbReference>
<dbReference type="EMBL" id="JWIC01000008">
    <property type="protein sequence ID" value="KID55586.1"/>
    <property type="molecule type" value="Genomic_DNA"/>
</dbReference>
<evidence type="ECO:0000256" key="1">
    <source>
        <dbReference type="ARBA" id="ARBA00006586"/>
    </source>
</evidence>
<dbReference type="GO" id="GO:0017000">
    <property type="term" value="P:antibiotic biosynthetic process"/>
    <property type="evidence" value="ECO:0007669"/>
    <property type="project" value="InterPro"/>
</dbReference>
<accession>A0A0C1Q4X2</accession>
<dbReference type="InterPro" id="IPR043146">
    <property type="entry name" value="Penicillin_amidase_N_B-knob"/>
</dbReference>